<dbReference type="KEGG" id="bpt:Bpet3426"/>
<evidence type="ECO:0000313" key="7">
    <source>
        <dbReference type="EMBL" id="CAP43769.1"/>
    </source>
</evidence>
<keyword evidence="3" id="KW-0238">DNA-binding</keyword>
<evidence type="ECO:0000256" key="3">
    <source>
        <dbReference type="ARBA" id="ARBA00023125"/>
    </source>
</evidence>
<dbReference type="Gene3D" id="1.10.10.60">
    <property type="entry name" value="Homeodomain-like"/>
    <property type="match status" value="1"/>
</dbReference>
<dbReference type="FunFam" id="1.10.10.60:FF:000132">
    <property type="entry name" value="AraC family transcriptional regulator"/>
    <property type="match status" value="1"/>
</dbReference>
<reference evidence="7 8" key="1">
    <citation type="journal article" date="2008" name="BMC Genomics">
        <title>The missing link: Bordetella petrii is endowed with both the metabolic versatility of environmental bacteria and virulence traits of pathogenic Bordetellae.</title>
        <authorList>
            <person name="Gross R."/>
            <person name="Guzman C.A."/>
            <person name="Sebaihia M."/>
            <person name="Martins Dos Santos V.A."/>
            <person name="Pieper D.H."/>
            <person name="Koebnik R."/>
            <person name="Lechner M."/>
            <person name="Bartels D."/>
            <person name="Buhrmester J."/>
            <person name="Choudhuri J.V."/>
            <person name="Ebensen T."/>
            <person name="Gaigalat L."/>
            <person name="Herrmann S."/>
            <person name="Khachane A.N."/>
            <person name="Larisch C."/>
            <person name="Link S."/>
            <person name="Linke B."/>
            <person name="Meyer F."/>
            <person name="Mormann S."/>
            <person name="Nakunst D."/>
            <person name="Rueckert C."/>
            <person name="Schneiker-Bekel S."/>
            <person name="Schulze K."/>
            <person name="Vorhoelter F.J."/>
            <person name="Yevsa T."/>
            <person name="Engle J.T."/>
            <person name="Goldman W.E."/>
            <person name="Puehler A."/>
            <person name="Goebel U.B."/>
            <person name="Goesmann A."/>
            <person name="Bloecker H."/>
            <person name="Kaiser O."/>
            <person name="Martinez-Arias R."/>
        </authorList>
    </citation>
    <scope>NUCLEOTIDE SEQUENCE [LARGE SCALE GENOMIC DNA]</scope>
    <source>
        <strain evidence="8">ATCC BAA-461 / DSM 12804 / CCUG 43448 / CIP 107267 / Se-1111R</strain>
    </source>
</reference>
<dbReference type="SUPFAM" id="SSF46689">
    <property type="entry name" value="Homeodomain-like"/>
    <property type="match status" value="1"/>
</dbReference>
<evidence type="ECO:0000313" key="8">
    <source>
        <dbReference type="Proteomes" id="UP000001225"/>
    </source>
</evidence>
<dbReference type="InterPro" id="IPR011051">
    <property type="entry name" value="RmlC_Cupin_sf"/>
</dbReference>
<proteinExistence type="predicted"/>
<sequence length="284" mass="31416">MRRSANFRRQTDISTAMPRRPVAPADPTRSRQAEDYQHVPRLVTALAKDFVPSETTGPHSHPRGQLVYAIEGVMRVSTPDGFWTLPSLRALWVPPGTVHGIQMVGKVSMRTLYVHANAANSLWDRCQVVEVSGLLRELILALTAEPIEYALEGRGGQIATLLLTELKAAPVIPIRIPWPQDRRLQTVCRAILAQPGLARTVDDWGDEVGASGRTLIRLFQAEVGLNYRQWVQQVRLAEALHRLSLGQPVARVAAELGYRSPSAFSAMFRRALGSPPQAYLHNGS</sequence>
<dbReference type="InterPro" id="IPR014710">
    <property type="entry name" value="RmlC-like_jellyroll"/>
</dbReference>
<dbReference type="PANTHER" id="PTHR11019">
    <property type="entry name" value="HTH-TYPE TRANSCRIPTIONAL REGULATOR NIMR"/>
    <property type="match status" value="1"/>
</dbReference>
<dbReference type="AlphaFoldDB" id="A9HXG4"/>
<keyword evidence="2" id="KW-0805">Transcription regulation</keyword>
<gene>
    <name evidence="7" type="ordered locus">Bpet3426</name>
</gene>
<protein>
    <submittedName>
        <fullName evidence="7">Transcriptional regulator, AraC family</fullName>
    </submittedName>
</protein>
<keyword evidence="1" id="KW-0678">Repressor</keyword>
<keyword evidence="4" id="KW-0804">Transcription</keyword>
<dbReference type="GO" id="GO:0003700">
    <property type="term" value="F:DNA-binding transcription factor activity"/>
    <property type="evidence" value="ECO:0007669"/>
    <property type="project" value="InterPro"/>
</dbReference>
<dbReference type="STRING" id="94624.Bpet3426"/>
<feature type="region of interest" description="Disordered" evidence="5">
    <location>
        <begin position="1"/>
        <end position="36"/>
    </location>
</feature>
<dbReference type="PROSITE" id="PS00041">
    <property type="entry name" value="HTH_ARAC_FAMILY_1"/>
    <property type="match status" value="1"/>
</dbReference>
<organism evidence="7 8">
    <name type="scientific">Bordetella petrii (strain ATCC BAA-461 / DSM 12804 / CCUG 43448 / CIP 107267 / Se-1111R)</name>
    <dbReference type="NCBI Taxonomy" id="340100"/>
    <lineage>
        <taxon>Bacteria</taxon>
        <taxon>Pseudomonadati</taxon>
        <taxon>Pseudomonadota</taxon>
        <taxon>Betaproteobacteria</taxon>
        <taxon>Burkholderiales</taxon>
        <taxon>Alcaligenaceae</taxon>
        <taxon>Bordetella</taxon>
    </lineage>
</organism>
<dbReference type="InterPro" id="IPR018062">
    <property type="entry name" value="HTH_AraC-typ_CS"/>
</dbReference>
<dbReference type="Pfam" id="PF02311">
    <property type="entry name" value="AraC_binding"/>
    <property type="match status" value="1"/>
</dbReference>
<dbReference type="EMBL" id="AM902716">
    <property type="protein sequence ID" value="CAP43769.1"/>
    <property type="molecule type" value="Genomic_DNA"/>
</dbReference>
<evidence type="ECO:0000256" key="1">
    <source>
        <dbReference type="ARBA" id="ARBA00022491"/>
    </source>
</evidence>
<evidence type="ECO:0000256" key="4">
    <source>
        <dbReference type="ARBA" id="ARBA00023163"/>
    </source>
</evidence>
<dbReference type="eggNOG" id="COG2207">
    <property type="taxonomic scope" value="Bacteria"/>
</dbReference>
<evidence type="ECO:0000259" key="6">
    <source>
        <dbReference type="PROSITE" id="PS01124"/>
    </source>
</evidence>
<dbReference type="InterPro" id="IPR009057">
    <property type="entry name" value="Homeodomain-like_sf"/>
</dbReference>
<dbReference type="InterPro" id="IPR003313">
    <property type="entry name" value="AraC-bd"/>
</dbReference>
<accession>A9HXG4</accession>
<dbReference type="SUPFAM" id="SSF51182">
    <property type="entry name" value="RmlC-like cupins"/>
    <property type="match status" value="1"/>
</dbReference>
<dbReference type="PANTHER" id="PTHR11019:SF159">
    <property type="entry name" value="TRANSCRIPTIONAL REGULATOR-RELATED"/>
    <property type="match status" value="1"/>
</dbReference>
<dbReference type="Gene3D" id="2.60.120.10">
    <property type="entry name" value="Jelly Rolls"/>
    <property type="match status" value="1"/>
</dbReference>
<evidence type="ECO:0000256" key="2">
    <source>
        <dbReference type="ARBA" id="ARBA00023015"/>
    </source>
</evidence>
<dbReference type="Pfam" id="PF12833">
    <property type="entry name" value="HTH_18"/>
    <property type="match status" value="1"/>
</dbReference>
<keyword evidence="8" id="KW-1185">Reference proteome</keyword>
<name>A9HXG4_BORPD</name>
<dbReference type="Proteomes" id="UP000001225">
    <property type="component" value="Chromosome"/>
</dbReference>
<dbReference type="PROSITE" id="PS01124">
    <property type="entry name" value="HTH_ARAC_FAMILY_2"/>
    <property type="match status" value="1"/>
</dbReference>
<feature type="domain" description="HTH araC/xylS-type" evidence="6">
    <location>
        <begin position="182"/>
        <end position="282"/>
    </location>
</feature>
<dbReference type="SMART" id="SM00342">
    <property type="entry name" value="HTH_ARAC"/>
    <property type="match status" value="1"/>
</dbReference>
<evidence type="ECO:0000256" key="5">
    <source>
        <dbReference type="SAM" id="MobiDB-lite"/>
    </source>
</evidence>
<dbReference type="eggNOG" id="COG1917">
    <property type="taxonomic scope" value="Bacteria"/>
</dbReference>
<dbReference type="GO" id="GO:0043565">
    <property type="term" value="F:sequence-specific DNA binding"/>
    <property type="evidence" value="ECO:0007669"/>
    <property type="project" value="InterPro"/>
</dbReference>
<dbReference type="InterPro" id="IPR018060">
    <property type="entry name" value="HTH_AraC"/>
</dbReference>
<dbReference type="CDD" id="cd06124">
    <property type="entry name" value="cupin_NimR-like_N"/>
    <property type="match status" value="1"/>
</dbReference>